<dbReference type="RefSeq" id="WP_057978474.1">
    <property type="nucleotide sequence ID" value="NZ_LKHP01000006.1"/>
</dbReference>
<dbReference type="PATRIC" id="fig|908809.3.peg.1390"/>
<keyword evidence="9" id="KW-1185">Reference proteome</keyword>
<dbReference type="InterPro" id="IPR024934">
    <property type="entry name" value="Rubredoxin-like_dom"/>
</dbReference>
<keyword evidence="4" id="KW-0249">Electron transport</keyword>
<comment type="caution">
    <text evidence="8">The sequence shown here is derived from an EMBL/GenBank/DDBJ whole genome shotgun (WGS) entry which is preliminary data.</text>
</comment>
<dbReference type="Gene3D" id="1.20.1260.10">
    <property type="match status" value="1"/>
</dbReference>
<protein>
    <submittedName>
        <fullName evidence="8">Rubrerythrin-1</fullName>
        <ecNumber evidence="8">1.11.1.1</ecNumber>
    </submittedName>
</protein>
<evidence type="ECO:0000256" key="4">
    <source>
        <dbReference type="ARBA" id="ARBA00022982"/>
    </source>
</evidence>
<evidence type="ECO:0000313" key="8">
    <source>
        <dbReference type="EMBL" id="KRQ86890.1"/>
    </source>
</evidence>
<feature type="domain" description="Ferritin-like diiron" evidence="7">
    <location>
        <begin position="3"/>
        <end position="149"/>
    </location>
</feature>
<evidence type="ECO:0000259" key="6">
    <source>
        <dbReference type="PROSITE" id="PS50903"/>
    </source>
</evidence>
<dbReference type="PANTHER" id="PTHR43865">
    <property type="entry name" value="RUBRERYTHRIN-RELATED"/>
    <property type="match status" value="1"/>
</dbReference>
<accession>A0A0R3JUZ3</accession>
<dbReference type="SUPFAM" id="SSF47240">
    <property type="entry name" value="Ferritin-like"/>
    <property type="match status" value="1"/>
</dbReference>
<keyword evidence="3" id="KW-0479">Metal-binding</keyword>
<keyword evidence="5" id="KW-0408">Iron</keyword>
<dbReference type="PROSITE" id="PS50903">
    <property type="entry name" value="RUBREDOXIN_LIKE"/>
    <property type="match status" value="1"/>
</dbReference>
<evidence type="ECO:0000313" key="9">
    <source>
        <dbReference type="Proteomes" id="UP000052015"/>
    </source>
</evidence>
<dbReference type="STRING" id="908809.ABG79_01381"/>
<dbReference type="Pfam" id="PF21349">
    <property type="entry name" value="RUBY_RBDX"/>
    <property type="match status" value="1"/>
</dbReference>
<gene>
    <name evidence="8" type="primary">rbr1</name>
    <name evidence="8" type="ORF">ABG79_01381</name>
</gene>
<keyword evidence="8" id="KW-0575">Peroxidase</keyword>
<proteinExistence type="predicted"/>
<dbReference type="CDD" id="cd00729">
    <property type="entry name" value="rubredoxin_SM"/>
    <property type="match status" value="1"/>
</dbReference>
<evidence type="ECO:0000256" key="2">
    <source>
        <dbReference type="ARBA" id="ARBA00022448"/>
    </source>
</evidence>
<dbReference type="OrthoDB" id="9799749at2"/>
<evidence type="ECO:0000256" key="1">
    <source>
        <dbReference type="ARBA" id="ARBA00001965"/>
    </source>
</evidence>
<dbReference type="Proteomes" id="UP000052015">
    <property type="component" value="Unassembled WGS sequence"/>
</dbReference>
<comment type="cofactor">
    <cofactor evidence="1">
        <name>Fe(3+)</name>
        <dbReference type="ChEBI" id="CHEBI:29034"/>
    </cofactor>
</comment>
<keyword evidence="2" id="KW-0813">Transport</keyword>
<dbReference type="InterPro" id="IPR009040">
    <property type="entry name" value="Ferritin-like_diiron"/>
</dbReference>
<sequence length="194" mass="22384">MPGLKGTRTAENLMKAFAGESQARMRYTYYSSVAKKEGYVQIANIFMETAENEKEHAKVFFKFLNEELKGETVNITADYPVGLSTTLDNLNYAANGEHEEWEDLYPEFAKVAEEEGFPRIAFAFRKIAEVEKRHEARYRKLYDNIVNEKVFKKETKTLWKCNNCGYVHEGEEAPATCPACQHPQGYFEVFVEAY</sequence>
<dbReference type="InterPro" id="IPR003251">
    <property type="entry name" value="Rr_diiron-bd_dom"/>
</dbReference>
<dbReference type="SUPFAM" id="SSF57802">
    <property type="entry name" value="Rubredoxin-like"/>
    <property type="match status" value="1"/>
</dbReference>
<feature type="domain" description="Rubredoxin-like" evidence="6">
    <location>
        <begin position="156"/>
        <end position="190"/>
    </location>
</feature>
<reference evidence="8 9" key="1">
    <citation type="submission" date="2015-09" db="EMBL/GenBank/DDBJ databases">
        <title>Draft genome sequence of a Caloramator mitchellensis, a moderate thermophile from the Great Artesian Basin of Australia.</title>
        <authorList>
            <person name="Patel B.K."/>
        </authorList>
    </citation>
    <scope>NUCLEOTIDE SEQUENCE [LARGE SCALE GENOMIC DNA]</scope>
    <source>
        <strain evidence="8 9">VF08</strain>
    </source>
</reference>
<evidence type="ECO:0000259" key="7">
    <source>
        <dbReference type="PROSITE" id="PS50905"/>
    </source>
</evidence>
<dbReference type="Pfam" id="PF02915">
    <property type="entry name" value="Rubrerythrin"/>
    <property type="match status" value="1"/>
</dbReference>
<dbReference type="EMBL" id="LKHP01000006">
    <property type="protein sequence ID" value="KRQ86890.1"/>
    <property type="molecule type" value="Genomic_DNA"/>
</dbReference>
<dbReference type="AlphaFoldDB" id="A0A0R3JUZ3"/>
<dbReference type="Gene3D" id="2.20.28.10">
    <property type="match status" value="1"/>
</dbReference>
<dbReference type="InterPro" id="IPR009078">
    <property type="entry name" value="Ferritin-like_SF"/>
</dbReference>
<dbReference type="FunFam" id="2.20.28.10:FF:000018">
    <property type="entry name" value="Rubrerythrin"/>
    <property type="match status" value="1"/>
</dbReference>
<dbReference type="NCBIfam" id="NF045767">
    <property type="entry name" value="RuberyRbr"/>
    <property type="match status" value="1"/>
</dbReference>
<dbReference type="GO" id="GO:0005506">
    <property type="term" value="F:iron ion binding"/>
    <property type="evidence" value="ECO:0007669"/>
    <property type="project" value="InterPro"/>
</dbReference>
<dbReference type="PANTHER" id="PTHR43865:SF1">
    <property type="entry name" value="RUBRERYTHRIN-RELATED"/>
    <property type="match status" value="1"/>
</dbReference>
<dbReference type="CDD" id="cd01041">
    <property type="entry name" value="Rubrerythrin"/>
    <property type="match status" value="1"/>
</dbReference>
<evidence type="ECO:0000256" key="5">
    <source>
        <dbReference type="ARBA" id="ARBA00023004"/>
    </source>
</evidence>
<dbReference type="EC" id="1.11.1.1" evidence="8"/>
<evidence type="ECO:0000256" key="3">
    <source>
        <dbReference type="ARBA" id="ARBA00022723"/>
    </source>
</evidence>
<dbReference type="InterPro" id="IPR048574">
    <property type="entry name" value="RUBY_RBDX"/>
</dbReference>
<keyword evidence="8" id="KW-0560">Oxidoreductase</keyword>
<organism evidence="8 9">
    <name type="scientific">Caloramator mitchellensis</name>
    <dbReference type="NCBI Taxonomy" id="908809"/>
    <lineage>
        <taxon>Bacteria</taxon>
        <taxon>Bacillati</taxon>
        <taxon>Bacillota</taxon>
        <taxon>Clostridia</taxon>
        <taxon>Eubacteriales</taxon>
        <taxon>Clostridiaceae</taxon>
        <taxon>Caloramator</taxon>
    </lineage>
</organism>
<name>A0A0R3JUZ3_CALMK</name>
<dbReference type="InterPro" id="IPR052364">
    <property type="entry name" value="Rubrerythrin"/>
</dbReference>
<dbReference type="PROSITE" id="PS50905">
    <property type="entry name" value="FERRITIN_LIKE"/>
    <property type="match status" value="1"/>
</dbReference>
<dbReference type="GO" id="GO:0016692">
    <property type="term" value="F:NADH peroxidase activity"/>
    <property type="evidence" value="ECO:0007669"/>
    <property type="project" value="UniProtKB-EC"/>
</dbReference>
<dbReference type="InterPro" id="IPR012347">
    <property type="entry name" value="Ferritin-like"/>
</dbReference>